<name>A0A815HKC8_9BILA</name>
<accession>A0A815HKC8</accession>
<dbReference type="AlphaFoldDB" id="A0A815HKC8"/>
<dbReference type="Proteomes" id="UP000681722">
    <property type="component" value="Unassembled WGS sequence"/>
</dbReference>
<dbReference type="EMBL" id="CAJNOQ010014988">
    <property type="protein sequence ID" value="CAF1352697.1"/>
    <property type="molecule type" value="Genomic_DNA"/>
</dbReference>
<feature type="non-terminal residue" evidence="1">
    <location>
        <position position="1"/>
    </location>
</feature>
<keyword evidence="3" id="KW-1185">Reference proteome</keyword>
<sequence length="630" mass="74383">AEVFAEVKLFGIESEMDDEKALSVIHGIKQKTNGKTARTKRMKKANKEWTDHVTTIEHCSNELWLEYFDYLTSFEILYSFSNLNYRLSSIVYSLPIHIDSTCTMSTVSFKQFYSNISRPPQCKHILSLTISCKNTVGAISLFQLSCRIEQFYNLSSIKFQLYTHADITDLVQFSLKLDQLPQLSTVIVEMYNLSFDYNIRLGSIIHTMLKLKSLKTLRLPTINEVNFIHLKRSFIEELTLEWCSLDIFYYLNLSLKHLTIKNIISRGKRLEHTDVFVRNLTHLKLDLSANWDCDTIVPLLKQIGQNLKYFSLVFRSYDAKYFTGDYWSTFLSSTLNKSCKIELFIEGCNYLINDQIDIYHRSKSFETEFWYDYDLSIKLHYDPYLRTCCLYTLPYPKTYLKAKWYYERILILTPMAKMVRRQISIYDRVKSVEFTIDENFIDYQSIFYCRNIQELIVSGSCDSNDQLKSDPFSSLVHRKSLTKLVKLNWNFPKNINIYTKQHLREILKCVPNLSSITSNHIPNSLFNIFKQEYSNINIEYFDVPSYVIDSKNIKQLMITFPNLKTLTCTVKTLGVCRKILPILLYEIKRLTYFTIRIECSCNKTKFRKLINVYLQHVQWVRNENALLVWI</sequence>
<evidence type="ECO:0000313" key="1">
    <source>
        <dbReference type="EMBL" id="CAF1352697.1"/>
    </source>
</evidence>
<evidence type="ECO:0000313" key="3">
    <source>
        <dbReference type="Proteomes" id="UP000663829"/>
    </source>
</evidence>
<protein>
    <submittedName>
        <fullName evidence="1">Uncharacterized protein</fullName>
    </submittedName>
</protein>
<proteinExistence type="predicted"/>
<organism evidence="1 3">
    <name type="scientific">Didymodactylos carnosus</name>
    <dbReference type="NCBI Taxonomy" id="1234261"/>
    <lineage>
        <taxon>Eukaryota</taxon>
        <taxon>Metazoa</taxon>
        <taxon>Spiralia</taxon>
        <taxon>Gnathifera</taxon>
        <taxon>Rotifera</taxon>
        <taxon>Eurotatoria</taxon>
        <taxon>Bdelloidea</taxon>
        <taxon>Philodinida</taxon>
        <taxon>Philodinidae</taxon>
        <taxon>Didymodactylos</taxon>
    </lineage>
</organism>
<dbReference type="EMBL" id="CAJOBC010065308">
    <property type="protein sequence ID" value="CAF4224060.1"/>
    <property type="molecule type" value="Genomic_DNA"/>
</dbReference>
<dbReference type="Proteomes" id="UP000663829">
    <property type="component" value="Unassembled WGS sequence"/>
</dbReference>
<comment type="caution">
    <text evidence="1">The sequence shown here is derived from an EMBL/GenBank/DDBJ whole genome shotgun (WGS) entry which is preliminary data.</text>
</comment>
<evidence type="ECO:0000313" key="2">
    <source>
        <dbReference type="EMBL" id="CAF4224060.1"/>
    </source>
</evidence>
<gene>
    <name evidence="1" type="ORF">GPM918_LOCUS30991</name>
    <name evidence="2" type="ORF">SRO942_LOCUS31624</name>
</gene>
<dbReference type="OrthoDB" id="10011501at2759"/>
<reference evidence="1" key="1">
    <citation type="submission" date="2021-02" db="EMBL/GenBank/DDBJ databases">
        <authorList>
            <person name="Nowell W R."/>
        </authorList>
    </citation>
    <scope>NUCLEOTIDE SEQUENCE</scope>
</reference>